<sequence length="46" mass="5387">MIHLQCKRTFEHILFHSICSKAHFMSLVHRLHINKPGPQKISCAFT</sequence>
<reference evidence="1" key="2">
    <citation type="journal article" date="2015" name="Data Brief">
        <title>Shoot transcriptome of the giant reed, Arundo donax.</title>
        <authorList>
            <person name="Barrero R.A."/>
            <person name="Guerrero F.D."/>
            <person name="Moolhuijzen P."/>
            <person name="Goolsby J.A."/>
            <person name="Tidwell J."/>
            <person name="Bellgard S.E."/>
            <person name="Bellgard M.I."/>
        </authorList>
    </citation>
    <scope>NUCLEOTIDE SEQUENCE</scope>
    <source>
        <tissue evidence="1">Shoot tissue taken approximately 20 cm above the soil surface</tissue>
    </source>
</reference>
<evidence type="ECO:0000313" key="1">
    <source>
        <dbReference type="EMBL" id="JAD24750.1"/>
    </source>
</evidence>
<name>A0A0A8YH80_ARUDO</name>
<protein>
    <submittedName>
        <fullName evidence="1">Uncharacterized protein</fullName>
    </submittedName>
</protein>
<organism evidence="1">
    <name type="scientific">Arundo donax</name>
    <name type="common">Giant reed</name>
    <name type="synonym">Donax arundinaceus</name>
    <dbReference type="NCBI Taxonomy" id="35708"/>
    <lineage>
        <taxon>Eukaryota</taxon>
        <taxon>Viridiplantae</taxon>
        <taxon>Streptophyta</taxon>
        <taxon>Embryophyta</taxon>
        <taxon>Tracheophyta</taxon>
        <taxon>Spermatophyta</taxon>
        <taxon>Magnoliopsida</taxon>
        <taxon>Liliopsida</taxon>
        <taxon>Poales</taxon>
        <taxon>Poaceae</taxon>
        <taxon>PACMAD clade</taxon>
        <taxon>Arundinoideae</taxon>
        <taxon>Arundineae</taxon>
        <taxon>Arundo</taxon>
    </lineage>
</organism>
<reference evidence="1" key="1">
    <citation type="submission" date="2014-09" db="EMBL/GenBank/DDBJ databases">
        <authorList>
            <person name="Magalhaes I.L.F."/>
            <person name="Oliveira U."/>
            <person name="Santos F.R."/>
            <person name="Vidigal T.H.D.A."/>
            <person name="Brescovit A.D."/>
            <person name="Santos A.J."/>
        </authorList>
    </citation>
    <scope>NUCLEOTIDE SEQUENCE</scope>
    <source>
        <tissue evidence="1">Shoot tissue taken approximately 20 cm above the soil surface</tissue>
    </source>
</reference>
<dbReference type="EMBL" id="GBRH01273145">
    <property type="protein sequence ID" value="JAD24750.1"/>
    <property type="molecule type" value="Transcribed_RNA"/>
</dbReference>
<proteinExistence type="predicted"/>
<accession>A0A0A8YH80</accession>
<dbReference type="AlphaFoldDB" id="A0A0A8YH80"/>